<dbReference type="AlphaFoldDB" id="A0A6J4UJ59"/>
<feature type="region of interest" description="Disordered" evidence="1">
    <location>
        <begin position="89"/>
        <end position="115"/>
    </location>
</feature>
<evidence type="ECO:0000256" key="1">
    <source>
        <dbReference type="SAM" id="MobiDB-lite"/>
    </source>
</evidence>
<name>A0A6J4UJ59_9BACT</name>
<protein>
    <submittedName>
        <fullName evidence="2">Uncharacterized protein</fullName>
    </submittedName>
</protein>
<feature type="region of interest" description="Disordered" evidence="1">
    <location>
        <begin position="1"/>
        <end position="43"/>
    </location>
</feature>
<feature type="compositionally biased region" description="Low complexity" evidence="1">
    <location>
        <begin position="12"/>
        <end position="22"/>
    </location>
</feature>
<evidence type="ECO:0000313" key="2">
    <source>
        <dbReference type="EMBL" id="CAA9552003.1"/>
    </source>
</evidence>
<gene>
    <name evidence="2" type="ORF">AVDCRST_MAG59-1844</name>
</gene>
<accession>A0A6J4UJ59</accession>
<proteinExistence type="predicted"/>
<organism evidence="2">
    <name type="scientific">uncultured Thermomicrobiales bacterium</name>
    <dbReference type="NCBI Taxonomy" id="1645740"/>
    <lineage>
        <taxon>Bacteria</taxon>
        <taxon>Pseudomonadati</taxon>
        <taxon>Thermomicrobiota</taxon>
        <taxon>Thermomicrobia</taxon>
        <taxon>Thermomicrobiales</taxon>
        <taxon>environmental samples</taxon>
    </lineage>
</organism>
<sequence>MGFHQRGDDGQAEAGAAGVAGSPGVGPPEALEDPPLRLPRDARPLVGDLQLGLVADPVDGDANGGAGEGVGAGVGQEVVDDLAQPDRVAEDDGRPLQLPHQGPVRFDGGEVGHRLAGEGDEVDRLSLQHRLAVEPGQQQQVLD</sequence>
<dbReference type="EMBL" id="CADCWF010000114">
    <property type="protein sequence ID" value="CAA9552003.1"/>
    <property type="molecule type" value="Genomic_DNA"/>
</dbReference>
<feature type="compositionally biased region" description="Basic and acidic residues" evidence="1">
    <location>
        <begin position="34"/>
        <end position="43"/>
    </location>
</feature>
<reference evidence="2" key="1">
    <citation type="submission" date="2020-02" db="EMBL/GenBank/DDBJ databases">
        <authorList>
            <person name="Meier V. D."/>
        </authorList>
    </citation>
    <scope>NUCLEOTIDE SEQUENCE</scope>
    <source>
        <strain evidence="2">AVDCRST_MAG59</strain>
    </source>
</reference>